<keyword evidence="4" id="KW-0645">Protease</keyword>
<evidence type="ECO:0000256" key="2">
    <source>
        <dbReference type="ARBA" id="ARBA00023026"/>
    </source>
</evidence>
<dbReference type="PROSITE" id="PS00134">
    <property type="entry name" value="TRYPSIN_HIS"/>
    <property type="match status" value="1"/>
</dbReference>
<dbReference type="Proteomes" id="UP001530315">
    <property type="component" value="Unassembled WGS sequence"/>
</dbReference>
<dbReference type="PRINTS" id="PR00722">
    <property type="entry name" value="CHYMOTRYPSIN"/>
</dbReference>
<dbReference type="PROSITE" id="PS50240">
    <property type="entry name" value="TRYPSIN_DOM"/>
    <property type="match status" value="1"/>
</dbReference>
<evidence type="ECO:0000313" key="8">
    <source>
        <dbReference type="Proteomes" id="UP001530315"/>
    </source>
</evidence>
<keyword evidence="2" id="KW-0843">Virulence</keyword>
<dbReference type="InterPro" id="IPR001314">
    <property type="entry name" value="Peptidase_S1A"/>
</dbReference>
<proteinExistence type="inferred from homology"/>
<evidence type="ECO:0000256" key="4">
    <source>
        <dbReference type="RuleBase" id="RU363034"/>
    </source>
</evidence>
<keyword evidence="3" id="KW-1015">Disulfide bond</keyword>
<protein>
    <recommendedName>
        <fullName evidence="6">Peptidase S1 domain-containing protein</fullName>
    </recommendedName>
</protein>
<dbReference type="InterPro" id="IPR009003">
    <property type="entry name" value="Peptidase_S1_PA"/>
</dbReference>
<gene>
    <name evidence="7" type="ORF">ACHAW5_001829</name>
</gene>
<keyword evidence="4" id="KW-0378">Hydrolase</keyword>
<dbReference type="PANTHER" id="PTHR24276">
    <property type="entry name" value="POLYSERASE-RELATED"/>
    <property type="match status" value="1"/>
</dbReference>
<comment type="similarity">
    <text evidence="1">Belongs to the peptidase S1 family.</text>
</comment>
<dbReference type="Gene3D" id="2.40.10.10">
    <property type="entry name" value="Trypsin-like serine proteases"/>
    <property type="match status" value="1"/>
</dbReference>
<comment type="caution">
    <text evidence="7">The sequence shown here is derived from an EMBL/GenBank/DDBJ whole genome shotgun (WGS) entry which is preliminary data.</text>
</comment>
<dbReference type="GO" id="GO:0008236">
    <property type="term" value="F:serine-type peptidase activity"/>
    <property type="evidence" value="ECO:0007669"/>
    <property type="project" value="UniProtKB-KW"/>
</dbReference>
<dbReference type="SMART" id="SM00020">
    <property type="entry name" value="Tryp_SPc"/>
    <property type="match status" value="1"/>
</dbReference>
<dbReference type="PANTHER" id="PTHR24276:SF91">
    <property type="entry name" value="AT26814P-RELATED"/>
    <property type="match status" value="1"/>
</dbReference>
<name>A0ABD3Q9X4_9STRA</name>
<dbReference type="Pfam" id="PF00089">
    <property type="entry name" value="Trypsin"/>
    <property type="match status" value="1"/>
</dbReference>
<evidence type="ECO:0000313" key="7">
    <source>
        <dbReference type="EMBL" id="KAL3796736.1"/>
    </source>
</evidence>
<dbReference type="SUPFAM" id="SSF50494">
    <property type="entry name" value="Trypsin-like serine proteases"/>
    <property type="match status" value="1"/>
</dbReference>
<feature type="domain" description="Peptidase S1" evidence="6">
    <location>
        <begin position="90"/>
        <end position="322"/>
    </location>
</feature>
<feature type="compositionally biased region" description="Polar residues" evidence="5">
    <location>
        <begin position="22"/>
        <end position="42"/>
    </location>
</feature>
<sequence length="497" mass="54017">MTRKTLIRNILASQFILPSSANTLRGNSSSENNGNVPFDTNASRNNNSSGGRDLSFVNADVHKKSSHLNLFDSEDGSTRSMSQLDKQSRIIGGSEADAGDFQYLVSMQDGGFGHFCGASLIAPDVALTAAHCLGADYKVVFGRFNLDVNNGQTIQKIKEIEHPEYNPSKSDNDFGLVILARPVTNAQIVRLNEDNSFPQVGALVTVAGWGDTKQSDSQTELADSLMKVNVNVISNNDCEDSSDGRGLDYFNQITDNMLCAEFTGGGKDACQGDSGGPLIATTNGVDVQVGVVSWGIGCGREEFPGVYSRISSAYDWIRNKVCDNSKRPPASFNCGSGGTSGLDSSSSSAGENDGWTSIFTTEFTNTLGPFSDSGSNTQRFDVAQFRNGVMHIQYTGKAMTKEFDVKAYSKCQSIVNFQMLRMSTYEGWCVDYSSNKGMSYIQVKCFKGMDYSTAKWYDGEKATFPVGNYDSIILRFRCTGNSINKDVFISRAKLQCQ</sequence>
<evidence type="ECO:0000259" key="6">
    <source>
        <dbReference type="PROSITE" id="PS50240"/>
    </source>
</evidence>
<evidence type="ECO:0000256" key="3">
    <source>
        <dbReference type="ARBA" id="ARBA00023157"/>
    </source>
</evidence>
<evidence type="ECO:0000256" key="5">
    <source>
        <dbReference type="SAM" id="MobiDB-lite"/>
    </source>
</evidence>
<dbReference type="FunFam" id="2.40.10.10:FF:000002">
    <property type="entry name" value="Transmembrane protease serine"/>
    <property type="match status" value="1"/>
</dbReference>
<feature type="compositionally biased region" description="Low complexity" evidence="5">
    <location>
        <begin position="43"/>
        <end position="52"/>
    </location>
</feature>
<dbReference type="PROSITE" id="PS00135">
    <property type="entry name" value="TRYPSIN_SER"/>
    <property type="match status" value="1"/>
</dbReference>
<dbReference type="InterPro" id="IPR050430">
    <property type="entry name" value="Peptidase_S1"/>
</dbReference>
<feature type="region of interest" description="Disordered" evidence="5">
    <location>
        <begin position="22"/>
        <end position="53"/>
    </location>
</feature>
<keyword evidence="4" id="KW-0720">Serine protease</keyword>
<dbReference type="AlphaFoldDB" id="A0ABD3Q9X4"/>
<dbReference type="GO" id="GO:0006508">
    <property type="term" value="P:proteolysis"/>
    <property type="evidence" value="ECO:0007669"/>
    <property type="project" value="UniProtKB-KW"/>
</dbReference>
<dbReference type="CDD" id="cd00190">
    <property type="entry name" value="Tryp_SPc"/>
    <property type="match status" value="1"/>
</dbReference>
<organism evidence="7 8">
    <name type="scientific">Stephanodiscus triporus</name>
    <dbReference type="NCBI Taxonomy" id="2934178"/>
    <lineage>
        <taxon>Eukaryota</taxon>
        <taxon>Sar</taxon>
        <taxon>Stramenopiles</taxon>
        <taxon>Ochrophyta</taxon>
        <taxon>Bacillariophyta</taxon>
        <taxon>Coscinodiscophyceae</taxon>
        <taxon>Thalassiosirophycidae</taxon>
        <taxon>Stephanodiscales</taxon>
        <taxon>Stephanodiscaceae</taxon>
        <taxon>Stephanodiscus</taxon>
    </lineage>
</organism>
<dbReference type="InterPro" id="IPR001254">
    <property type="entry name" value="Trypsin_dom"/>
</dbReference>
<dbReference type="EMBL" id="JALLAZ020000375">
    <property type="protein sequence ID" value="KAL3796736.1"/>
    <property type="molecule type" value="Genomic_DNA"/>
</dbReference>
<reference evidence="7 8" key="1">
    <citation type="submission" date="2024-10" db="EMBL/GenBank/DDBJ databases">
        <title>Updated reference genomes for cyclostephanoid diatoms.</title>
        <authorList>
            <person name="Roberts W.R."/>
            <person name="Alverson A.J."/>
        </authorList>
    </citation>
    <scope>NUCLEOTIDE SEQUENCE [LARGE SCALE GENOMIC DNA]</scope>
    <source>
        <strain evidence="7 8">AJA276-08</strain>
    </source>
</reference>
<keyword evidence="8" id="KW-1185">Reference proteome</keyword>
<dbReference type="InterPro" id="IPR043504">
    <property type="entry name" value="Peptidase_S1_PA_chymotrypsin"/>
</dbReference>
<accession>A0ABD3Q9X4</accession>
<dbReference type="InterPro" id="IPR018114">
    <property type="entry name" value="TRYPSIN_HIS"/>
</dbReference>
<evidence type="ECO:0000256" key="1">
    <source>
        <dbReference type="ARBA" id="ARBA00007664"/>
    </source>
</evidence>
<dbReference type="InterPro" id="IPR033116">
    <property type="entry name" value="TRYPSIN_SER"/>
</dbReference>